<dbReference type="AlphaFoldDB" id="A0A9W6TVH8"/>
<sequence>METATQRQPNTQWATCGRKLLKDGRNFFVRGVNYAPTPIGKPGRLDMLGEPTIFLRDLQNLRLMNANAVKTYDFYSDVQHQQFLDAAFNNNVDPVYTIFSIWIDQSLMQPDLPEGSPEFQHLVKEYYLMAKQTGGHPGVMGYSIGGEMNSVTVIQDKTFWSKFHALTSAVRRGLKENNNAQKIITTTFVDDGGETFMAGEKFKADVDMWGSNVYQTDYPGSVIPKFLAVPGSKPLLVSEYGYPYASDKGIGDTMQLNYVADLLTQQTLAMQNNFQKTDGLDEQAIVGGFVFEYSDEWWKAGNPDEHNLGLVKNGQFPLGYLSEEYFGLFSASRATSDDPEVNASALPNVLRARPTVSLLTNIWSNGSLATEGDVVTDCSSHIEPVATSNNVVSATESASSTSFGDFTVLGLIGGVFFFLLIAIRTRARRMKYQKLSPPSSTRTVCGSPRYQATAPTESSLLTHNIDHQVV</sequence>
<proteinExistence type="inferred from homology"/>
<gene>
    <name evidence="5" type="ORF">Plil01_000793500</name>
</gene>
<accession>A0A9W6TVH8</accession>
<keyword evidence="6" id="KW-1185">Reference proteome</keyword>
<dbReference type="EMBL" id="BSXW01000375">
    <property type="protein sequence ID" value="GMF20448.1"/>
    <property type="molecule type" value="Genomic_DNA"/>
</dbReference>
<keyword evidence="4" id="KW-0812">Transmembrane</keyword>
<evidence type="ECO:0000313" key="5">
    <source>
        <dbReference type="EMBL" id="GMF20448.1"/>
    </source>
</evidence>
<dbReference type="Proteomes" id="UP001165083">
    <property type="component" value="Unassembled WGS sequence"/>
</dbReference>
<keyword evidence="4" id="KW-1133">Transmembrane helix</keyword>
<dbReference type="OrthoDB" id="421038at2759"/>
<evidence type="ECO:0000256" key="3">
    <source>
        <dbReference type="ARBA" id="ARBA00023180"/>
    </source>
</evidence>
<keyword evidence="4" id="KW-0472">Membrane</keyword>
<dbReference type="SUPFAM" id="SSF51445">
    <property type="entry name" value="(Trans)glycosidases"/>
    <property type="match status" value="1"/>
</dbReference>
<reference evidence="5" key="1">
    <citation type="submission" date="2023-04" db="EMBL/GenBank/DDBJ databases">
        <title>Phytophthora lilii NBRC 32176.</title>
        <authorList>
            <person name="Ichikawa N."/>
            <person name="Sato H."/>
            <person name="Tonouchi N."/>
        </authorList>
    </citation>
    <scope>NUCLEOTIDE SEQUENCE</scope>
    <source>
        <strain evidence="5">NBRC 32176</strain>
    </source>
</reference>
<name>A0A9W6TVH8_9STRA</name>
<evidence type="ECO:0000256" key="4">
    <source>
        <dbReference type="SAM" id="Phobius"/>
    </source>
</evidence>
<feature type="transmembrane region" description="Helical" evidence="4">
    <location>
        <begin position="403"/>
        <end position="423"/>
    </location>
</feature>
<protein>
    <submittedName>
        <fullName evidence="5">Unnamed protein product</fullName>
    </submittedName>
</protein>
<dbReference type="InterPro" id="IPR017853">
    <property type="entry name" value="GH"/>
</dbReference>
<keyword evidence="2" id="KW-0732">Signal</keyword>
<evidence type="ECO:0000256" key="1">
    <source>
        <dbReference type="ARBA" id="ARBA00007528"/>
    </source>
</evidence>
<evidence type="ECO:0000313" key="6">
    <source>
        <dbReference type="Proteomes" id="UP001165083"/>
    </source>
</evidence>
<dbReference type="Pfam" id="PF03198">
    <property type="entry name" value="Glyco_hydro_72"/>
    <property type="match status" value="1"/>
</dbReference>
<comment type="caution">
    <text evidence="5">The sequence shown here is derived from an EMBL/GenBank/DDBJ whole genome shotgun (WGS) entry which is preliminary data.</text>
</comment>
<comment type="similarity">
    <text evidence="1">Belongs to the glycosyl hydrolase 72 family.</text>
</comment>
<keyword evidence="3" id="KW-0325">Glycoprotein</keyword>
<dbReference type="Gene3D" id="3.20.20.80">
    <property type="entry name" value="Glycosidases"/>
    <property type="match status" value="1"/>
</dbReference>
<organism evidence="5 6">
    <name type="scientific">Phytophthora lilii</name>
    <dbReference type="NCBI Taxonomy" id="2077276"/>
    <lineage>
        <taxon>Eukaryota</taxon>
        <taxon>Sar</taxon>
        <taxon>Stramenopiles</taxon>
        <taxon>Oomycota</taxon>
        <taxon>Peronosporomycetes</taxon>
        <taxon>Peronosporales</taxon>
        <taxon>Peronosporaceae</taxon>
        <taxon>Phytophthora</taxon>
    </lineage>
</organism>
<dbReference type="InterPro" id="IPR004886">
    <property type="entry name" value="Glucanosyltransferase"/>
</dbReference>
<evidence type="ECO:0000256" key="2">
    <source>
        <dbReference type="ARBA" id="ARBA00022729"/>
    </source>
</evidence>